<sequence length="331" mass="37450">MNKPFPLVQVDQIKKYYYKRSFGFRKKILTTKAIDNISFSIPAGKIIGLIGESGSGKTTLALALAGLLPLTSGYMSFNNLPIQLQSKQDLKRLRSYVRMVFQNPQASLNPRKTIFDSLGHALIYHRIIAKEHVTSVVEESLNRVGLSAEYFYRYPHQLSGGQQQRVSIARALLGAPKLMICDEVVSALDVSMQAQILKMLADLQKELQMSYLFISHDLAVVRSFCSEVIIMYKGKIVESGPTESIFSHPRHPYTQMLLDSRLPDLPEHRNTQNKSCIQPPFQEEPITSGCMFYPRCSKRSNSCLQEPIPKHITHGKHAYHCIHAPEKTEKS</sequence>
<dbReference type="InterPro" id="IPR003593">
    <property type="entry name" value="AAA+_ATPase"/>
</dbReference>
<evidence type="ECO:0000256" key="1">
    <source>
        <dbReference type="ARBA" id="ARBA00005417"/>
    </source>
</evidence>
<dbReference type="PROSITE" id="PS00211">
    <property type="entry name" value="ABC_TRANSPORTER_1"/>
    <property type="match status" value="1"/>
</dbReference>
<dbReference type="PANTHER" id="PTHR43776">
    <property type="entry name" value="TRANSPORT ATP-BINDING PROTEIN"/>
    <property type="match status" value="1"/>
</dbReference>
<dbReference type="InterPro" id="IPR013563">
    <property type="entry name" value="Oligopep_ABC_C"/>
</dbReference>
<comment type="similarity">
    <text evidence="1">Belongs to the ABC transporter superfamily.</text>
</comment>
<dbReference type="InterPro" id="IPR017871">
    <property type="entry name" value="ABC_transporter-like_CS"/>
</dbReference>
<dbReference type="GO" id="GO:0005524">
    <property type="term" value="F:ATP binding"/>
    <property type="evidence" value="ECO:0007669"/>
    <property type="project" value="UniProtKB-KW"/>
</dbReference>
<reference evidence="6 7" key="1">
    <citation type="journal article" date="2014" name="Syst. Appl. Microbiol.">
        <title>Evidence for the existence of two new members of the family Chlamydiaceae and proposal of Chlamydia avium sp. nov. and Chlamydia gallinacea sp. nov.</title>
        <authorList>
            <person name="Sachse K."/>
            <person name="Laroucau K."/>
            <person name="Riege K."/>
            <person name="Wehner S."/>
            <person name="Dilcher M."/>
            <person name="Creasy H.H."/>
            <person name="Weidmann M."/>
            <person name="Myers G."/>
            <person name="Vorimore F."/>
            <person name="Vicari N."/>
            <person name="Magnino S."/>
            <person name="Liebler-Tenorio E."/>
            <person name="Ruettger A."/>
            <person name="Bavoil P.M."/>
            <person name="Hufert F.T."/>
            <person name="Rossello-Mora R."/>
            <person name="Marz M."/>
        </authorList>
    </citation>
    <scope>NUCLEOTIDE SEQUENCE [LARGE SCALE GENOMIC DNA]</scope>
    <source>
        <strain evidence="6 7">08-1274/3</strain>
    </source>
</reference>
<dbReference type="Proteomes" id="UP000019147">
    <property type="component" value="Chromosome"/>
</dbReference>
<dbReference type="NCBIfam" id="TIGR01727">
    <property type="entry name" value="oligo_HPY"/>
    <property type="match status" value="1"/>
</dbReference>
<dbReference type="GO" id="GO:0055085">
    <property type="term" value="P:transmembrane transport"/>
    <property type="evidence" value="ECO:0007669"/>
    <property type="project" value="UniProtKB-ARBA"/>
</dbReference>
<evidence type="ECO:0000313" key="7">
    <source>
        <dbReference type="Proteomes" id="UP000019147"/>
    </source>
</evidence>
<dbReference type="Pfam" id="PF08352">
    <property type="entry name" value="oligo_HPY"/>
    <property type="match status" value="1"/>
</dbReference>
<dbReference type="RefSeq" id="WP_021828831.1">
    <property type="nucleotide sequence ID" value="NZ_CP015840.1"/>
</dbReference>
<dbReference type="Gene3D" id="3.40.50.300">
    <property type="entry name" value="P-loop containing nucleotide triphosphate hydrolases"/>
    <property type="match status" value="1"/>
</dbReference>
<evidence type="ECO:0000259" key="5">
    <source>
        <dbReference type="PROSITE" id="PS50893"/>
    </source>
</evidence>
<dbReference type="PANTHER" id="PTHR43776:SF7">
    <property type="entry name" value="D,D-DIPEPTIDE TRANSPORT ATP-BINDING PROTEIN DDPF-RELATED"/>
    <property type="match status" value="1"/>
</dbReference>
<dbReference type="Pfam" id="PF00005">
    <property type="entry name" value="ABC_tran"/>
    <property type="match status" value="1"/>
</dbReference>
<feature type="domain" description="ABC transporter" evidence="5">
    <location>
        <begin position="8"/>
        <end position="258"/>
    </location>
</feature>
<organism evidence="6 7">
    <name type="scientific">Chlamydia gallinacea 08-1274/3</name>
    <dbReference type="NCBI Taxonomy" id="1143323"/>
    <lineage>
        <taxon>Bacteria</taxon>
        <taxon>Pseudomonadati</taxon>
        <taxon>Chlamydiota</taxon>
        <taxon>Chlamydiia</taxon>
        <taxon>Chlamydiales</taxon>
        <taxon>Chlamydiaceae</taxon>
        <taxon>Chlamydia/Chlamydophila group</taxon>
        <taxon>Chlamydia</taxon>
    </lineage>
</organism>
<evidence type="ECO:0000256" key="3">
    <source>
        <dbReference type="ARBA" id="ARBA00022741"/>
    </source>
</evidence>
<accession>A0A173DYX6</accession>
<dbReference type="OrthoDB" id="9806285at2"/>
<dbReference type="EMBL" id="CP015840">
    <property type="protein sequence ID" value="ANG66131.1"/>
    <property type="molecule type" value="Genomic_DNA"/>
</dbReference>
<dbReference type="GO" id="GO:0015833">
    <property type="term" value="P:peptide transport"/>
    <property type="evidence" value="ECO:0007669"/>
    <property type="project" value="InterPro"/>
</dbReference>
<dbReference type="eggNOG" id="COG4608">
    <property type="taxonomic scope" value="Bacteria"/>
</dbReference>
<keyword evidence="3" id="KW-0547">Nucleotide-binding</keyword>
<dbReference type="InterPro" id="IPR050319">
    <property type="entry name" value="ABC_transp_ATP-bind"/>
</dbReference>
<evidence type="ECO:0000256" key="2">
    <source>
        <dbReference type="ARBA" id="ARBA00022448"/>
    </source>
</evidence>
<dbReference type="KEGG" id="cgz:M787_002215"/>
<proteinExistence type="inferred from homology"/>
<dbReference type="SUPFAM" id="SSF52540">
    <property type="entry name" value="P-loop containing nucleoside triphosphate hydrolases"/>
    <property type="match status" value="1"/>
</dbReference>
<dbReference type="InterPro" id="IPR003439">
    <property type="entry name" value="ABC_transporter-like_ATP-bd"/>
</dbReference>
<keyword evidence="2" id="KW-0813">Transport</keyword>
<protein>
    <submittedName>
        <fullName evidence="6">ABC transporter ATP-binding protein</fullName>
    </submittedName>
</protein>
<name>A0A173DYX6_9CHLA</name>
<keyword evidence="4 6" id="KW-0067">ATP-binding</keyword>
<dbReference type="PROSITE" id="PS50893">
    <property type="entry name" value="ABC_TRANSPORTER_2"/>
    <property type="match status" value="1"/>
</dbReference>
<dbReference type="InterPro" id="IPR027417">
    <property type="entry name" value="P-loop_NTPase"/>
</dbReference>
<evidence type="ECO:0000256" key="4">
    <source>
        <dbReference type="ARBA" id="ARBA00022840"/>
    </source>
</evidence>
<dbReference type="STRING" id="1143323.M787_002215"/>
<gene>
    <name evidence="6" type="ORF">M787_002215</name>
</gene>
<dbReference type="FunFam" id="3.40.50.300:FF:000016">
    <property type="entry name" value="Oligopeptide ABC transporter ATP-binding component"/>
    <property type="match status" value="1"/>
</dbReference>
<dbReference type="GO" id="GO:0016887">
    <property type="term" value="F:ATP hydrolysis activity"/>
    <property type="evidence" value="ECO:0007669"/>
    <property type="project" value="InterPro"/>
</dbReference>
<dbReference type="AlphaFoldDB" id="A0A173DYX6"/>
<dbReference type="GeneID" id="81478118"/>
<dbReference type="CDD" id="cd03257">
    <property type="entry name" value="ABC_NikE_OppD_transporters"/>
    <property type="match status" value="1"/>
</dbReference>
<evidence type="ECO:0000313" key="6">
    <source>
        <dbReference type="EMBL" id="ANG66131.1"/>
    </source>
</evidence>
<dbReference type="SMART" id="SM00382">
    <property type="entry name" value="AAA"/>
    <property type="match status" value="1"/>
</dbReference>